<evidence type="ECO:0000313" key="1">
    <source>
        <dbReference type="EMBL" id="CAG9187480.1"/>
    </source>
</evidence>
<accession>A0ABM8Y3X4</accession>
<dbReference type="Proteomes" id="UP000701702">
    <property type="component" value="Unassembled WGS sequence"/>
</dbReference>
<name>A0ABM8Y3X4_9BURK</name>
<comment type="caution">
    <text evidence="1">The sequence shown here is derived from an EMBL/GenBank/DDBJ whole genome shotgun (WGS) entry which is preliminary data.</text>
</comment>
<organism evidence="1 2">
    <name type="scientific">Cupriavidus pinatubonensis</name>
    <dbReference type="NCBI Taxonomy" id="248026"/>
    <lineage>
        <taxon>Bacteria</taxon>
        <taxon>Pseudomonadati</taxon>
        <taxon>Pseudomonadota</taxon>
        <taxon>Betaproteobacteria</taxon>
        <taxon>Burkholderiales</taxon>
        <taxon>Burkholderiaceae</taxon>
        <taxon>Cupriavidus</taxon>
    </lineage>
</organism>
<dbReference type="RefSeq" id="WP_224010823.1">
    <property type="nucleotide sequence ID" value="NZ_CAJZAF010000074.1"/>
</dbReference>
<dbReference type="EMBL" id="CAJZAF010000074">
    <property type="protein sequence ID" value="CAG9187480.1"/>
    <property type="molecule type" value="Genomic_DNA"/>
</dbReference>
<reference evidence="1 2" key="1">
    <citation type="submission" date="2021-08" db="EMBL/GenBank/DDBJ databases">
        <authorList>
            <person name="Peeters C."/>
        </authorList>
    </citation>
    <scope>NUCLEOTIDE SEQUENCE [LARGE SCALE GENOMIC DNA]</scope>
    <source>
        <strain evidence="1 2">LMG 23994</strain>
    </source>
</reference>
<evidence type="ECO:0000313" key="2">
    <source>
        <dbReference type="Proteomes" id="UP000701702"/>
    </source>
</evidence>
<keyword evidence="2" id="KW-1185">Reference proteome</keyword>
<proteinExistence type="predicted"/>
<protein>
    <submittedName>
        <fullName evidence="1">Uncharacterized protein</fullName>
    </submittedName>
</protein>
<sequence>MRMFMVILSLVPYLYLNLPRGDYRAVIRYGGSIVSRSIAVTGKGVAADILLRLPAIPAGSDGLIARPGQWEPVGKSK</sequence>
<gene>
    <name evidence="1" type="ORF">LMG23994_06925</name>
</gene>